<comment type="caution">
    <text evidence="1">The sequence shown here is derived from an EMBL/GenBank/DDBJ whole genome shotgun (WGS) entry which is preliminary data.</text>
</comment>
<organism evidence="1 2">
    <name type="scientific">Claviceps africana</name>
    <dbReference type="NCBI Taxonomy" id="83212"/>
    <lineage>
        <taxon>Eukaryota</taxon>
        <taxon>Fungi</taxon>
        <taxon>Dikarya</taxon>
        <taxon>Ascomycota</taxon>
        <taxon>Pezizomycotina</taxon>
        <taxon>Sordariomycetes</taxon>
        <taxon>Hypocreomycetidae</taxon>
        <taxon>Hypocreales</taxon>
        <taxon>Clavicipitaceae</taxon>
        <taxon>Claviceps</taxon>
    </lineage>
</organism>
<dbReference type="Proteomes" id="UP000811619">
    <property type="component" value="Unassembled WGS sequence"/>
</dbReference>
<evidence type="ECO:0000313" key="1">
    <source>
        <dbReference type="EMBL" id="KAG5916421.1"/>
    </source>
</evidence>
<protein>
    <submittedName>
        <fullName evidence="1">Uncharacterized protein</fullName>
    </submittedName>
</protein>
<evidence type="ECO:0000313" key="2">
    <source>
        <dbReference type="Proteomes" id="UP000811619"/>
    </source>
</evidence>
<accession>A0A8K0J0W2</accession>
<reference evidence="1" key="1">
    <citation type="journal article" date="2020" name="bioRxiv">
        <title>Whole genome comparisons of ergot fungi reveals the divergence and evolution of species within the genus Claviceps are the result of varying mechanisms driving genome evolution and host range expansion.</title>
        <authorList>
            <person name="Wyka S.A."/>
            <person name="Mondo S.J."/>
            <person name="Liu M."/>
            <person name="Dettman J."/>
            <person name="Nalam V."/>
            <person name="Broders K.D."/>
        </authorList>
    </citation>
    <scope>NUCLEOTIDE SEQUENCE</scope>
    <source>
        <strain evidence="1">CCC 489</strain>
    </source>
</reference>
<proteinExistence type="predicted"/>
<dbReference type="AlphaFoldDB" id="A0A8K0J0W2"/>
<sequence>MLAMPMGRRCEAVTISKGYSGPGLVWHQQSPSLGSDWLGSDVHADASSSVHPVLPLQNKLRGGPGTFGLLC</sequence>
<dbReference type="EMBL" id="SRPY01000895">
    <property type="protein sequence ID" value="KAG5916421.1"/>
    <property type="molecule type" value="Genomic_DNA"/>
</dbReference>
<name>A0A8K0J0W2_9HYPO</name>
<keyword evidence="2" id="KW-1185">Reference proteome</keyword>
<gene>
    <name evidence="1" type="ORF">E4U42_007672</name>
</gene>